<dbReference type="RefSeq" id="WP_054954618.1">
    <property type="nucleotide sequence ID" value="NZ_CTRP01000016.1"/>
</dbReference>
<accession>A0A0U1L5X4</accession>
<keyword evidence="2" id="KW-1185">Reference proteome</keyword>
<organism evidence="1 2">
    <name type="scientific">Sporomusa ovata</name>
    <dbReference type="NCBI Taxonomy" id="2378"/>
    <lineage>
        <taxon>Bacteria</taxon>
        <taxon>Bacillati</taxon>
        <taxon>Bacillota</taxon>
        <taxon>Negativicutes</taxon>
        <taxon>Selenomonadales</taxon>
        <taxon>Sporomusaceae</taxon>
        <taxon>Sporomusa</taxon>
    </lineage>
</organism>
<gene>
    <name evidence="1" type="ORF">SpAn4DRAFT_4465</name>
</gene>
<reference evidence="2" key="1">
    <citation type="submission" date="2015-03" db="EMBL/GenBank/DDBJ databases">
        <authorList>
            <person name="Nijsse Bart"/>
        </authorList>
    </citation>
    <scope>NUCLEOTIDE SEQUENCE [LARGE SCALE GENOMIC DNA]</scope>
</reference>
<sequence length="104" mass="12224">MSKSKKTIKCGTINPNIFKIAGKPNRAMTPEVKLAPVWVDRKNDYRRHKEKQKIRRYSDEYGIRRIFLLSLPAIHHVYCINDATHPNIVHQTQNRQKAKKNYPA</sequence>
<proteinExistence type="predicted"/>
<protein>
    <submittedName>
        <fullName evidence="1">Uncharacterized protein</fullName>
    </submittedName>
</protein>
<evidence type="ECO:0000313" key="1">
    <source>
        <dbReference type="EMBL" id="CQR75101.1"/>
    </source>
</evidence>
<evidence type="ECO:0000313" key="2">
    <source>
        <dbReference type="Proteomes" id="UP000049855"/>
    </source>
</evidence>
<dbReference type="EMBL" id="CTRP01000016">
    <property type="protein sequence ID" value="CQR75101.1"/>
    <property type="molecule type" value="Genomic_DNA"/>
</dbReference>
<dbReference type="Proteomes" id="UP000049855">
    <property type="component" value="Unassembled WGS sequence"/>
</dbReference>
<dbReference type="AlphaFoldDB" id="A0A0U1L5X4"/>
<name>A0A0U1L5X4_9FIRM</name>